<keyword evidence="1" id="KW-1133">Transmembrane helix</keyword>
<organism evidence="2 3">
    <name type="scientific">Lichenibacterium ramalinae</name>
    <dbReference type="NCBI Taxonomy" id="2316527"/>
    <lineage>
        <taxon>Bacteria</taxon>
        <taxon>Pseudomonadati</taxon>
        <taxon>Pseudomonadota</taxon>
        <taxon>Alphaproteobacteria</taxon>
        <taxon>Hyphomicrobiales</taxon>
        <taxon>Lichenihabitantaceae</taxon>
        <taxon>Lichenibacterium</taxon>
    </lineage>
</organism>
<keyword evidence="1" id="KW-0472">Membrane</keyword>
<reference evidence="2 3" key="1">
    <citation type="submission" date="2018-09" db="EMBL/GenBank/DDBJ databases">
        <authorList>
            <person name="Grouzdev D.S."/>
            <person name="Krutkina M.S."/>
        </authorList>
    </citation>
    <scope>NUCLEOTIDE SEQUENCE [LARGE SCALE GENOMIC DNA]</scope>
    <source>
        <strain evidence="2 3">RmlP001</strain>
    </source>
</reference>
<dbReference type="EMBL" id="QYBC01000015">
    <property type="protein sequence ID" value="RYB03203.1"/>
    <property type="molecule type" value="Genomic_DNA"/>
</dbReference>
<evidence type="ECO:0000313" key="3">
    <source>
        <dbReference type="Proteomes" id="UP000289411"/>
    </source>
</evidence>
<feature type="transmembrane region" description="Helical" evidence="1">
    <location>
        <begin position="35"/>
        <end position="57"/>
    </location>
</feature>
<dbReference type="Proteomes" id="UP000289411">
    <property type="component" value="Unassembled WGS sequence"/>
</dbReference>
<dbReference type="AlphaFoldDB" id="A0A4Q2RAM8"/>
<name>A0A4Q2RAM8_9HYPH</name>
<accession>A0A4Q2RAM8</accession>
<dbReference type="RefSeq" id="WP_129220493.1">
    <property type="nucleotide sequence ID" value="NZ_QYBC01000015.1"/>
</dbReference>
<evidence type="ECO:0000313" key="2">
    <source>
        <dbReference type="EMBL" id="RYB03203.1"/>
    </source>
</evidence>
<evidence type="ECO:0000256" key="1">
    <source>
        <dbReference type="SAM" id="Phobius"/>
    </source>
</evidence>
<protein>
    <submittedName>
        <fullName evidence="2">Uncharacterized protein</fullName>
    </submittedName>
</protein>
<comment type="caution">
    <text evidence="2">The sequence shown here is derived from an EMBL/GenBank/DDBJ whole genome shotgun (WGS) entry which is preliminary data.</text>
</comment>
<reference evidence="2 3" key="2">
    <citation type="submission" date="2019-02" db="EMBL/GenBank/DDBJ databases">
        <title>'Lichenibacterium ramalinii' gen. nov. sp. nov., 'Lichenibacterium minor' gen. nov. sp. nov.</title>
        <authorList>
            <person name="Pankratov T."/>
        </authorList>
    </citation>
    <scope>NUCLEOTIDE SEQUENCE [LARGE SCALE GENOMIC DNA]</scope>
    <source>
        <strain evidence="2 3">RmlP001</strain>
    </source>
</reference>
<gene>
    <name evidence="2" type="ORF">D3272_17400</name>
</gene>
<keyword evidence="1" id="KW-0812">Transmembrane</keyword>
<keyword evidence="3" id="KW-1185">Reference proteome</keyword>
<proteinExistence type="predicted"/>
<sequence>MTTSFIVGLTLGTFLVAFGLGHANGARGRTMFPAAWIDGLVLAFIGLNVLIFTYFGFAP</sequence>
<dbReference type="OrthoDB" id="9865397at2"/>